<sequence>MAADMNMDINIKSPVKRGSSECEGSVAGTSSSSFQKKIERTTGHVIQSGAFSLSLQSAGTAMGHRSVKRQKINDLSFTPERKVLKTDEVDKLDKKTTQRELLLTLHSKYHMPADVNELEIDTTSKASAGGTGVVYKVFFNDKFGAFSGEKGIEPLTGKALAVKVVSLVPEWRELWMRTPEATKISFAREPKKRSERLLSEVLTLKKLQGHPSIPELYGSYSFSKDMADVMVCEYILGGTLFDYFCICASDKINRAPEFYHFALQIAEGIAWIHRQGYAHFDIKPSNIMLAESKSGKETRCIKITDFGSARKLEPGSDLPAFTLLDETTEKYRAPEIEISKNCLTRVSHKADIYSLGVILQEMAKIIINPQDRWHSPSFAVGSCQFNFMKADVYKRPDAERAIELIKQYPPAN</sequence>
<dbReference type="PANTHER" id="PTHR24348">
    <property type="entry name" value="SERINE/THREONINE-PROTEIN KINASE UNC-51-RELATED"/>
    <property type="match status" value="1"/>
</dbReference>
<dbReference type="GO" id="GO:0016301">
    <property type="term" value="F:kinase activity"/>
    <property type="evidence" value="ECO:0007669"/>
    <property type="project" value="UniProtKB-KW"/>
</dbReference>
<reference evidence="3 4" key="1">
    <citation type="submission" date="2022-05" db="EMBL/GenBank/DDBJ databases">
        <authorList>
            <person name="Park J.-S."/>
        </authorList>
    </citation>
    <scope>NUCLEOTIDE SEQUENCE [LARGE SCALE GENOMIC DNA]</scope>
    <source>
        <strain evidence="3 4">2012CJ34-2</strain>
    </source>
</reference>
<keyword evidence="3" id="KW-0418">Kinase</keyword>
<gene>
    <name evidence="3" type="ORF">M3P05_03050</name>
</gene>
<name>A0ABT0PC19_9GAMM</name>
<evidence type="ECO:0000256" key="1">
    <source>
        <dbReference type="SAM" id="MobiDB-lite"/>
    </source>
</evidence>
<proteinExistence type="predicted"/>
<evidence type="ECO:0000259" key="2">
    <source>
        <dbReference type="PROSITE" id="PS50011"/>
    </source>
</evidence>
<dbReference type="InterPro" id="IPR045269">
    <property type="entry name" value="Atg1-like"/>
</dbReference>
<dbReference type="InterPro" id="IPR008271">
    <property type="entry name" value="Ser/Thr_kinase_AS"/>
</dbReference>
<accession>A0ABT0PC19</accession>
<dbReference type="EMBL" id="JAMFLX010000003">
    <property type="protein sequence ID" value="MCL6268929.1"/>
    <property type="molecule type" value="Genomic_DNA"/>
</dbReference>
<dbReference type="InterPro" id="IPR000719">
    <property type="entry name" value="Prot_kinase_dom"/>
</dbReference>
<evidence type="ECO:0000313" key="4">
    <source>
        <dbReference type="Proteomes" id="UP001203338"/>
    </source>
</evidence>
<dbReference type="InterPro" id="IPR011009">
    <property type="entry name" value="Kinase-like_dom_sf"/>
</dbReference>
<feature type="region of interest" description="Disordered" evidence="1">
    <location>
        <begin position="1"/>
        <end position="29"/>
    </location>
</feature>
<dbReference type="Proteomes" id="UP001203338">
    <property type="component" value="Unassembled WGS sequence"/>
</dbReference>
<protein>
    <submittedName>
        <fullName evidence="3">Protein kinase family protein</fullName>
    </submittedName>
</protein>
<dbReference type="PROSITE" id="PS50011">
    <property type="entry name" value="PROTEIN_KINASE_DOM"/>
    <property type="match status" value="1"/>
</dbReference>
<keyword evidence="4" id="KW-1185">Reference proteome</keyword>
<dbReference type="RefSeq" id="WP_249697760.1">
    <property type="nucleotide sequence ID" value="NZ_JAMFLX010000003.1"/>
</dbReference>
<dbReference type="Pfam" id="PF00069">
    <property type="entry name" value="Pkinase"/>
    <property type="match status" value="1"/>
</dbReference>
<keyword evidence="3" id="KW-0808">Transferase</keyword>
<dbReference type="Gene3D" id="1.10.510.10">
    <property type="entry name" value="Transferase(Phosphotransferase) domain 1"/>
    <property type="match status" value="1"/>
</dbReference>
<dbReference type="SMART" id="SM00220">
    <property type="entry name" value="S_TKc"/>
    <property type="match status" value="1"/>
</dbReference>
<feature type="domain" description="Protein kinase" evidence="2">
    <location>
        <begin position="120"/>
        <end position="412"/>
    </location>
</feature>
<organism evidence="3 4">
    <name type="scientific">Parendozoicomonas callyspongiae</name>
    <dbReference type="NCBI Taxonomy" id="2942213"/>
    <lineage>
        <taxon>Bacteria</taxon>
        <taxon>Pseudomonadati</taxon>
        <taxon>Pseudomonadota</taxon>
        <taxon>Gammaproteobacteria</taxon>
        <taxon>Oceanospirillales</taxon>
        <taxon>Endozoicomonadaceae</taxon>
        <taxon>Parendozoicomonas</taxon>
    </lineage>
</organism>
<dbReference type="CDD" id="cd00180">
    <property type="entry name" value="PKc"/>
    <property type="match status" value="1"/>
</dbReference>
<dbReference type="SUPFAM" id="SSF56112">
    <property type="entry name" value="Protein kinase-like (PK-like)"/>
    <property type="match status" value="1"/>
</dbReference>
<dbReference type="PROSITE" id="PS00108">
    <property type="entry name" value="PROTEIN_KINASE_ST"/>
    <property type="match status" value="1"/>
</dbReference>
<comment type="caution">
    <text evidence="3">The sequence shown here is derived from an EMBL/GenBank/DDBJ whole genome shotgun (WGS) entry which is preliminary data.</text>
</comment>
<evidence type="ECO:0000313" key="3">
    <source>
        <dbReference type="EMBL" id="MCL6268929.1"/>
    </source>
</evidence>